<proteinExistence type="predicted"/>
<keyword evidence="3" id="KW-1185">Reference proteome</keyword>
<dbReference type="Proteomes" id="UP001501461">
    <property type="component" value="Unassembled WGS sequence"/>
</dbReference>
<protein>
    <submittedName>
        <fullName evidence="2">Uncharacterized protein</fullName>
    </submittedName>
</protein>
<evidence type="ECO:0000313" key="2">
    <source>
        <dbReference type="EMBL" id="GAA2040635.1"/>
    </source>
</evidence>
<name>A0ABP5G9D7_9MICC</name>
<accession>A0ABP5G9D7</accession>
<feature type="region of interest" description="Disordered" evidence="1">
    <location>
        <begin position="1"/>
        <end position="24"/>
    </location>
</feature>
<feature type="region of interest" description="Disordered" evidence="1">
    <location>
        <begin position="324"/>
        <end position="350"/>
    </location>
</feature>
<gene>
    <name evidence="2" type="ORF">GCM10009720_21330</name>
</gene>
<organism evidence="2 3">
    <name type="scientific">Yaniella flava</name>
    <dbReference type="NCBI Taxonomy" id="287930"/>
    <lineage>
        <taxon>Bacteria</taxon>
        <taxon>Bacillati</taxon>
        <taxon>Actinomycetota</taxon>
        <taxon>Actinomycetes</taxon>
        <taxon>Micrococcales</taxon>
        <taxon>Micrococcaceae</taxon>
        <taxon>Yaniella</taxon>
    </lineage>
</organism>
<evidence type="ECO:0000313" key="3">
    <source>
        <dbReference type="Proteomes" id="UP001501461"/>
    </source>
</evidence>
<reference evidence="3" key="1">
    <citation type="journal article" date="2019" name="Int. J. Syst. Evol. Microbiol.">
        <title>The Global Catalogue of Microorganisms (GCM) 10K type strain sequencing project: providing services to taxonomists for standard genome sequencing and annotation.</title>
        <authorList>
            <consortium name="The Broad Institute Genomics Platform"/>
            <consortium name="The Broad Institute Genome Sequencing Center for Infectious Disease"/>
            <person name="Wu L."/>
            <person name="Ma J."/>
        </authorList>
    </citation>
    <scope>NUCLEOTIDE SEQUENCE [LARGE SCALE GENOMIC DNA]</scope>
    <source>
        <strain evidence="3">JCM 13595</strain>
    </source>
</reference>
<evidence type="ECO:0000256" key="1">
    <source>
        <dbReference type="SAM" id="MobiDB-lite"/>
    </source>
</evidence>
<feature type="compositionally biased region" description="Polar residues" evidence="1">
    <location>
        <begin position="1"/>
        <end position="21"/>
    </location>
</feature>
<sequence>MTSAQNAQQSNRTNDGKYTTKSHSEADVDLTTGFGNYDKDYAARVDTLVGELNDMAGRKTFEAHHNVENGSSTVRFEGTDQDILRVSLTENEARQNLGYMVIEDLDPTISENNPIKVREVPADQVVETALSNNRQRTKARAYDNVAETRSLALDEVARSESKHVLSRIDSESMIGAEPGEIAKSHLLDGDESLHDAFDRDTLEQADSIYAHRQDSHYGAGESNADELRSAMIVLPNDDADQPWQIVHSYGVHSETEAESRHKQVMTASNVKNARSKAEDLARNITDTGSISETFMSEQGLAGQGKEFWDDEFWGKFDKGHHLVADGPRRDPIQLRHQEDVEPGSVANDPV</sequence>
<dbReference type="EMBL" id="BAAAMN010000046">
    <property type="protein sequence ID" value="GAA2040635.1"/>
    <property type="molecule type" value="Genomic_DNA"/>
</dbReference>
<comment type="caution">
    <text evidence="2">The sequence shown here is derived from an EMBL/GenBank/DDBJ whole genome shotgun (WGS) entry which is preliminary data.</text>
</comment>
<feature type="compositionally biased region" description="Basic and acidic residues" evidence="1">
    <location>
        <begin position="324"/>
        <end position="339"/>
    </location>
</feature>